<protein>
    <submittedName>
        <fullName evidence="1">Zonular occludens toxin (Zot)</fullName>
    </submittedName>
</protein>
<proteinExistence type="predicted"/>
<gene>
    <name evidence="1" type="ORF">SAMN04488690_1053</name>
</gene>
<dbReference type="EMBL" id="FWEU01000001">
    <property type="protein sequence ID" value="SLM23361.1"/>
    <property type="molecule type" value="Genomic_DNA"/>
</dbReference>
<accession>A0A1W1GVS6</accession>
<dbReference type="Gene3D" id="3.40.50.300">
    <property type="entry name" value="P-loop containing nucleotide triphosphate hydrolases"/>
    <property type="match status" value="1"/>
</dbReference>
<dbReference type="AlphaFoldDB" id="A0A1W1GVS6"/>
<evidence type="ECO:0000313" key="2">
    <source>
        <dbReference type="Proteomes" id="UP000191133"/>
    </source>
</evidence>
<evidence type="ECO:0000313" key="1">
    <source>
        <dbReference type="EMBL" id="SLM23361.1"/>
    </source>
</evidence>
<name>A0A1W1GVS6_9GAMM</name>
<reference evidence="2" key="1">
    <citation type="submission" date="2016-10" db="EMBL/GenBank/DDBJ databases">
        <authorList>
            <person name="Varghese N."/>
        </authorList>
    </citation>
    <scope>NUCLEOTIDE SEQUENCE [LARGE SCALE GENOMIC DNA]</scope>
    <source>
        <strain evidence="2">92MFCol6.1</strain>
    </source>
</reference>
<sequence>MMCLISGQPGNGKTLRAMSMALEFYEENQRQAKGDKAQPRRFFTNIAGATAEEGADAFPWMEKLSEQNDWPSKTTGPSCQMALS</sequence>
<organism evidence="1 2">
    <name type="scientific">Stenotrophomonas indicatrix</name>
    <dbReference type="NCBI Taxonomy" id="2045451"/>
    <lineage>
        <taxon>Bacteria</taxon>
        <taxon>Pseudomonadati</taxon>
        <taxon>Pseudomonadota</taxon>
        <taxon>Gammaproteobacteria</taxon>
        <taxon>Lysobacterales</taxon>
        <taxon>Lysobacteraceae</taxon>
        <taxon>Stenotrophomonas</taxon>
    </lineage>
</organism>
<dbReference type="RefSeq" id="WP_220387696.1">
    <property type="nucleotide sequence ID" value="NZ_FWEU01000001.1"/>
</dbReference>
<dbReference type="InterPro" id="IPR027417">
    <property type="entry name" value="P-loop_NTPase"/>
</dbReference>
<dbReference type="Proteomes" id="UP000191133">
    <property type="component" value="Unassembled WGS sequence"/>
</dbReference>